<dbReference type="InterPro" id="IPR013785">
    <property type="entry name" value="Aldolase_TIM"/>
</dbReference>
<protein>
    <submittedName>
        <fullName evidence="2">N-acetylneuraminate synthase</fullName>
    </submittedName>
</protein>
<evidence type="ECO:0000313" key="2">
    <source>
        <dbReference type="EMBL" id="PYB77095.1"/>
    </source>
</evidence>
<organism evidence="2 3">
    <name type="scientific">Rhizobium wuzhouense</name>
    <dbReference type="NCBI Taxonomy" id="1986026"/>
    <lineage>
        <taxon>Bacteria</taxon>
        <taxon>Pseudomonadati</taxon>
        <taxon>Pseudomonadota</taxon>
        <taxon>Alphaproteobacteria</taxon>
        <taxon>Hyphomicrobiales</taxon>
        <taxon>Rhizobiaceae</taxon>
        <taxon>Rhizobium/Agrobacterium group</taxon>
        <taxon>Rhizobium</taxon>
    </lineage>
</organism>
<dbReference type="CDD" id="cd11615">
    <property type="entry name" value="SAF_NeuB_like"/>
    <property type="match status" value="1"/>
</dbReference>
<dbReference type="InterPro" id="IPR013974">
    <property type="entry name" value="SAF"/>
</dbReference>
<dbReference type="Pfam" id="PF03102">
    <property type="entry name" value="NeuB"/>
    <property type="match status" value="1"/>
</dbReference>
<dbReference type="SMART" id="SM00858">
    <property type="entry name" value="SAF"/>
    <property type="match status" value="1"/>
</dbReference>
<dbReference type="InterPro" id="IPR013132">
    <property type="entry name" value="PseI/NeuA/B-like_N"/>
</dbReference>
<dbReference type="InterPro" id="IPR006190">
    <property type="entry name" value="SAF_AFP_Neu5Ac"/>
</dbReference>
<dbReference type="PANTHER" id="PTHR42966">
    <property type="entry name" value="N-ACETYLNEURAMINATE SYNTHASE"/>
    <property type="match status" value="1"/>
</dbReference>
<dbReference type="SUPFAM" id="SSF51569">
    <property type="entry name" value="Aldolase"/>
    <property type="match status" value="1"/>
</dbReference>
<evidence type="ECO:0000313" key="3">
    <source>
        <dbReference type="Proteomes" id="UP000247536"/>
    </source>
</evidence>
<dbReference type="Gene3D" id="3.20.20.70">
    <property type="entry name" value="Aldolase class I"/>
    <property type="match status" value="1"/>
</dbReference>
<reference evidence="2 3" key="1">
    <citation type="submission" date="2018-06" db="EMBL/GenBank/DDBJ databases">
        <title>Rhizobium wuzhouense sp. nov., isolated from roots of Oryza officinalis.</title>
        <authorList>
            <person name="Yuan T."/>
        </authorList>
    </citation>
    <scope>NUCLEOTIDE SEQUENCE [LARGE SCALE GENOMIC DNA]</scope>
    <source>
        <strain evidence="2 3">W44</strain>
    </source>
</reference>
<sequence>MQDKVFIIAEAGVNHNGNPELLKKLVEIASEAGADAIKFQTFNADRLAMPGADTATYQKRETGEGDQHSMLRKLELSDEMHHLAISHCAKFGIEFMSTPFDEEALEYLCGLGINRVKIPSGEISNLPFLRACAQTALPLILSTGMATLEEVVDAVACVREEWAAAGHRERPGDLTVLHCTSNYPAKTEESNLRAMATIAKTVNTSVGYSDHTEGLTVAVAAVALGASVVEKHFTVDRTLPGPDHKASLEPRELSDMVRQIRIVEGALGDGVKKPNASELAVRDVVRKSASLSRPVAAGETITRENLIFLRPGTGIAPVHAEKILGMKAARDLKPRVLLTWEDLA</sequence>
<dbReference type="InterPro" id="IPR020007">
    <property type="entry name" value="NeuB/NeuA"/>
</dbReference>
<dbReference type="InterPro" id="IPR057736">
    <property type="entry name" value="SAF_PseI/NeuA/NeuB"/>
</dbReference>
<dbReference type="Proteomes" id="UP000247536">
    <property type="component" value="Unassembled WGS sequence"/>
</dbReference>
<dbReference type="PANTHER" id="PTHR42966:SF1">
    <property type="entry name" value="SIALIC ACID SYNTHASE"/>
    <property type="match status" value="1"/>
</dbReference>
<gene>
    <name evidence="2" type="primary">neuB</name>
    <name evidence="2" type="ORF">DMY87_01580</name>
</gene>
<dbReference type="Gene3D" id="3.90.1210.10">
    <property type="entry name" value="Antifreeze-like/N-acetylneuraminic acid synthase C-terminal domain"/>
    <property type="match status" value="1"/>
</dbReference>
<dbReference type="SUPFAM" id="SSF51269">
    <property type="entry name" value="AFP III-like domain"/>
    <property type="match status" value="1"/>
</dbReference>
<evidence type="ECO:0000259" key="1">
    <source>
        <dbReference type="PROSITE" id="PS50844"/>
    </source>
</evidence>
<dbReference type="InterPro" id="IPR036732">
    <property type="entry name" value="AFP_Neu5c_C_sf"/>
</dbReference>
<dbReference type="Pfam" id="PF08666">
    <property type="entry name" value="SAF"/>
    <property type="match status" value="1"/>
</dbReference>
<dbReference type="NCBIfam" id="TIGR03569">
    <property type="entry name" value="NeuB_NnaB"/>
    <property type="match status" value="1"/>
</dbReference>
<dbReference type="PROSITE" id="PS50844">
    <property type="entry name" value="AFP_LIKE"/>
    <property type="match status" value="1"/>
</dbReference>
<dbReference type="EMBL" id="QJRY01000001">
    <property type="protein sequence ID" value="PYB77095.1"/>
    <property type="molecule type" value="Genomic_DNA"/>
</dbReference>
<dbReference type="InterPro" id="IPR051690">
    <property type="entry name" value="PseI-like"/>
</dbReference>
<keyword evidence="3" id="KW-1185">Reference proteome</keyword>
<name>A0ABX5NVA0_9HYPH</name>
<accession>A0ABX5NVA0</accession>
<proteinExistence type="predicted"/>
<dbReference type="RefSeq" id="WP_110789528.1">
    <property type="nucleotide sequence ID" value="NZ_QJRY01000001.1"/>
</dbReference>
<feature type="domain" description="AFP-like" evidence="1">
    <location>
        <begin position="288"/>
        <end position="344"/>
    </location>
</feature>
<comment type="caution">
    <text evidence="2">The sequence shown here is derived from an EMBL/GenBank/DDBJ whole genome shotgun (WGS) entry which is preliminary data.</text>
</comment>